<sequence length="120" mass="13320">MEEIILSPIGTDLASRRSAGHLRQQITSNLACDKKVVFDLSSVETISESYADELFGVLAYELGLNDFVLSISFKGARPSVLFRIAESIKKRLEQQNLQDTIHDLVVARHAGTRKFSRIGA</sequence>
<dbReference type="EMBL" id="CP044205">
    <property type="protein sequence ID" value="QFY44640.1"/>
    <property type="molecule type" value="Genomic_DNA"/>
</dbReference>
<reference evidence="2 3" key="1">
    <citation type="submission" date="2019-09" db="EMBL/GenBank/DDBJ databases">
        <title>Ecophysiology of the spiral-shaped methanotroph Methylospira mobilis as revealed by the complete genome sequence.</title>
        <authorList>
            <person name="Oshkin I.Y."/>
            <person name="Dedysh S.N."/>
            <person name="Miroshnikov K."/>
            <person name="Danilova O.V."/>
            <person name="Hakobyan A."/>
            <person name="Liesack W."/>
        </authorList>
    </citation>
    <scope>NUCLEOTIDE SEQUENCE [LARGE SCALE GENOMIC DNA]</scope>
    <source>
        <strain evidence="2 3">Shm1</strain>
    </source>
</reference>
<dbReference type="InParanoid" id="A0A5Q0BLI2"/>
<keyword evidence="3" id="KW-1185">Reference proteome</keyword>
<dbReference type="Proteomes" id="UP000325755">
    <property type="component" value="Chromosome"/>
</dbReference>
<proteinExistence type="predicted"/>
<dbReference type="OrthoDB" id="7012230at2"/>
<dbReference type="Pfam" id="PF14213">
    <property type="entry name" value="DUF4325"/>
    <property type="match status" value="1"/>
</dbReference>
<evidence type="ECO:0000259" key="1">
    <source>
        <dbReference type="Pfam" id="PF14213"/>
    </source>
</evidence>
<protein>
    <submittedName>
        <fullName evidence="2">DUF4325 domain-containing protein</fullName>
    </submittedName>
</protein>
<feature type="domain" description="DUF4325" evidence="1">
    <location>
        <begin position="22"/>
        <end position="80"/>
    </location>
</feature>
<accession>A0A5Q0BLI2</accession>
<dbReference type="RefSeq" id="WP_153250602.1">
    <property type="nucleotide sequence ID" value="NZ_CP044205.1"/>
</dbReference>
<dbReference type="InterPro" id="IPR025474">
    <property type="entry name" value="DUF4325"/>
</dbReference>
<evidence type="ECO:0000313" key="3">
    <source>
        <dbReference type="Proteomes" id="UP000325755"/>
    </source>
</evidence>
<organism evidence="2 3">
    <name type="scientific">Candidatus Methylospira mobilis</name>
    <dbReference type="NCBI Taxonomy" id="1808979"/>
    <lineage>
        <taxon>Bacteria</taxon>
        <taxon>Pseudomonadati</taxon>
        <taxon>Pseudomonadota</taxon>
        <taxon>Gammaproteobacteria</taxon>
        <taxon>Methylococcales</taxon>
        <taxon>Methylococcaceae</taxon>
        <taxon>Candidatus Methylospira</taxon>
    </lineage>
</organism>
<dbReference type="KEGG" id="mmob:F6R98_20070"/>
<evidence type="ECO:0000313" key="2">
    <source>
        <dbReference type="EMBL" id="QFY44640.1"/>
    </source>
</evidence>
<name>A0A5Q0BLI2_9GAMM</name>
<dbReference type="AlphaFoldDB" id="A0A5Q0BLI2"/>
<gene>
    <name evidence="2" type="ORF">F6R98_20070</name>
</gene>